<feature type="transmembrane region" description="Helical" evidence="7">
    <location>
        <begin position="107"/>
        <end position="129"/>
    </location>
</feature>
<proteinExistence type="predicted"/>
<reference evidence="9" key="1">
    <citation type="journal article" date="2023" name="Mol. Phylogenet. Evol.">
        <title>Genome-scale phylogeny and comparative genomics of the fungal order Sordariales.</title>
        <authorList>
            <person name="Hensen N."/>
            <person name="Bonometti L."/>
            <person name="Westerberg I."/>
            <person name="Brannstrom I.O."/>
            <person name="Guillou S."/>
            <person name="Cros-Aarteil S."/>
            <person name="Calhoun S."/>
            <person name="Haridas S."/>
            <person name="Kuo A."/>
            <person name="Mondo S."/>
            <person name="Pangilinan J."/>
            <person name="Riley R."/>
            <person name="LaButti K."/>
            <person name="Andreopoulos B."/>
            <person name="Lipzen A."/>
            <person name="Chen C."/>
            <person name="Yan M."/>
            <person name="Daum C."/>
            <person name="Ng V."/>
            <person name="Clum A."/>
            <person name="Steindorff A."/>
            <person name="Ohm R.A."/>
            <person name="Martin F."/>
            <person name="Silar P."/>
            <person name="Natvig D.O."/>
            <person name="Lalanne C."/>
            <person name="Gautier V."/>
            <person name="Ament-Velasquez S.L."/>
            <person name="Kruys A."/>
            <person name="Hutchinson M.I."/>
            <person name="Powell A.J."/>
            <person name="Barry K."/>
            <person name="Miller A.N."/>
            <person name="Grigoriev I.V."/>
            <person name="Debuchy R."/>
            <person name="Gladieux P."/>
            <person name="Hiltunen Thoren M."/>
            <person name="Johannesson H."/>
        </authorList>
    </citation>
    <scope>NUCLEOTIDE SEQUENCE</scope>
    <source>
        <strain evidence="9">PSN293</strain>
    </source>
</reference>
<evidence type="ECO:0000256" key="3">
    <source>
        <dbReference type="ARBA" id="ARBA00022692"/>
    </source>
</evidence>
<accession>A0AAN6YEG3</accession>
<dbReference type="GO" id="GO:0022857">
    <property type="term" value="F:transmembrane transporter activity"/>
    <property type="evidence" value="ECO:0007669"/>
    <property type="project" value="InterPro"/>
</dbReference>
<dbReference type="CDD" id="cd17330">
    <property type="entry name" value="MFS_SLC46_TetA_like"/>
    <property type="match status" value="1"/>
</dbReference>
<reference evidence="9" key="2">
    <citation type="submission" date="2023-05" db="EMBL/GenBank/DDBJ databases">
        <authorList>
            <consortium name="Lawrence Berkeley National Laboratory"/>
            <person name="Steindorff A."/>
            <person name="Hensen N."/>
            <person name="Bonometti L."/>
            <person name="Westerberg I."/>
            <person name="Brannstrom I.O."/>
            <person name="Guillou S."/>
            <person name="Cros-Aarteil S."/>
            <person name="Calhoun S."/>
            <person name="Haridas S."/>
            <person name="Kuo A."/>
            <person name="Mondo S."/>
            <person name="Pangilinan J."/>
            <person name="Riley R."/>
            <person name="Labutti K."/>
            <person name="Andreopoulos B."/>
            <person name="Lipzen A."/>
            <person name="Chen C."/>
            <person name="Yanf M."/>
            <person name="Daum C."/>
            <person name="Ng V."/>
            <person name="Clum A."/>
            <person name="Ohm R."/>
            <person name="Martin F."/>
            <person name="Silar P."/>
            <person name="Natvig D."/>
            <person name="Lalanne C."/>
            <person name="Gautier V."/>
            <person name="Ament-Velasquez S.L."/>
            <person name="Kruys A."/>
            <person name="Hutchinson M.I."/>
            <person name="Powell A.J."/>
            <person name="Barry K."/>
            <person name="Miller A.N."/>
            <person name="Grigoriev I.V."/>
            <person name="Debuchy R."/>
            <person name="Gladieux P."/>
            <person name="Thoren M.H."/>
            <person name="Johannesson H."/>
        </authorList>
    </citation>
    <scope>NUCLEOTIDE SEQUENCE</scope>
    <source>
        <strain evidence="9">PSN293</strain>
    </source>
</reference>
<evidence type="ECO:0000256" key="4">
    <source>
        <dbReference type="ARBA" id="ARBA00022989"/>
    </source>
</evidence>
<feature type="transmembrane region" description="Helical" evidence="7">
    <location>
        <begin position="385"/>
        <end position="404"/>
    </location>
</feature>
<comment type="subcellular location">
    <subcellularLocation>
        <location evidence="1">Membrane</location>
        <topology evidence="1">Multi-pass membrane protein</topology>
    </subcellularLocation>
</comment>
<feature type="transmembrane region" description="Helical" evidence="7">
    <location>
        <begin position="141"/>
        <end position="160"/>
    </location>
</feature>
<organism evidence="9 10">
    <name type="scientific">Rhypophila decipiens</name>
    <dbReference type="NCBI Taxonomy" id="261697"/>
    <lineage>
        <taxon>Eukaryota</taxon>
        <taxon>Fungi</taxon>
        <taxon>Dikarya</taxon>
        <taxon>Ascomycota</taxon>
        <taxon>Pezizomycotina</taxon>
        <taxon>Sordariomycetes</taxon>
        <taxon>Sordariomycetidae</taxon>
        <taxon>Sordariales</taxon>
        <taxon>Naviculisporaceae</taxon>
        <taxon>Rhypophila</taxon>
    </lineage>
</organism>
<dbReference type="Pfam" id="PF07690">
    <property type="entry name" value="MFS_1"/>
    <property type="match status" value="1"/>
</dbReference>
<dbReference type="AlphaFoldDB" id="A0AAN6YEG3"/>
<feature type="transmembrane region" description="Helical" evidence="7">
    <location>
        <begin position="460"/>
        <end position="485"/>
    </location>
</feature>
<feature type="transmembrane region" description="Helical" evidence="7">
    <location>
        <begin position="240"/>
        <end position="264"/>
    </location>
</feature>
<evidence type="ECO:0000256" key="6">
    <source>
        <dbReference type="SAM" id="MobiDB-lite"/>
    </source>
</evidence>
<feature type="transmembrane region" description="Helical" evidence="7">
    <location>
        <begin position="198"/>
        <end position="220"/>
    </location>
</feature>
<keyword evidence="2" id="KW-0813">Transport</keyword>
<evidence type="ECO:0000256" key="2">
    <source>
        <dbReference type="ARBA" id="ARBA00022448"/>
    </source>
</evidence>
<dbReference type="EMBL" id="MU858063">
    <property type="protein sequence ID" value="KAK4217003.1"/>
    <property type="molecule type" value="Genomic_DNA"/>
</dbReference>
<feature type="transmembrane region" description="Helical" evidence="7">
    <location>
        <begin position="71"/>
        <end position="92"/>
    </location>
</feature>
<dbReference type="PROSITE" id="PS50850">
    <property type="entry name" value="MFS"/>
    <property type="match status" value="1"/>
</dbReference>
<sequence>MVRTSGLSPPGKAHDVAEDTPLLAAAEGQLPVAAVTGPDASSENSETATLSSQGSSKQSEQEDNSLPRTQLFLLCYARWVEPVAFFSIFPYINKMAQQNGHLDKADVGYYSGLIESLFSLTQMLVMVFWGKASDRFGRKPVLVFSLIGVSCATALFGLATTIWEMILFRCLAGVFAGTIVTIRSMFSEHSNARNQARAFSWFSFTGNMGILFGPMIGGALAEPATQYPKLFGDIQFFVDYPYALPSFAVGCIGLSAVVVTILYVEETLNRDVYTIPEITNGATTTYGTTDTGLDEETLLEANKLASMTTWQLLKSPGVAIVLYTYAHVMLLAFSYTAIAPLFMFTPIDLGGFEFTPAQISLFMSLNGLAQAIWTLLVFPPLQARIGTLGVIRICAYLYPLWFVLQPGFNYLLRQHDETLDLVFWIFAPLSMCIGCGVSMSFTALVLAINDVSPSPLVFGTLNSLNLSVISGVRSFSPALFTALFAISVNNQWLLEGYSIWVLLVILGLGFALVSVVLPDTEKLREEREIARGYR</sequence>
<gene>
    <name evidence="9" type="ORF">QBC37DRAFT_68247</name>
</gene>
<evidence type="ECO:0000313" key="10">
    <source>
        <dbReference type="Proteomes" id="UP001301769"/>
    </source>
</evidence>
<keyword evidence="10" id="KW-1185">Reference proteome</keyword>
<feature type="transmembrane region" description="Helical" evidence="7">
    <location>
        <begin position="317"/>
        <end position="338"/>
    </location>
</feature>
<keyword evidence="3 7" id="KW-0812">Transmembrane</keyword>
<evidence type="ECO:0000256" key="5">
    <source>
        <dbReference type="ARBA" id="ARBA00023136"/>
    </source>
</evidence>
<feature type="transmembrane region" description="Helical" evidence="7">
    <location>
        <begin position="166"/>
        <end position="186"/>
    </location>
</feature>
<dbReference type="InterPro" id="IPR011701">
    <property type="entry name" value="MFS"/>
</dbReference>
<evidence type="ECO:0000256" key="7">
    <source>
        <dbReference type="SAM" id="Phobius"/>
    </source>
</evidence>
<dbReference type="InterPro" id="IPR001958">
    <property type="entry name" value="Tet-R_TetA/multi-R_MdtG-like"/>
</dbReference>
<feature type="transmembrane region" description="Helical" evidence="7">
    <location>
        <begin position="424"/>
        <end position="448"/>
    </location>
</feature>
<name>A0AAN6YEG3_9PEZI</name>
<keyword evidence="5 7" id="KW-0472">Membrane</keyword>
<feature type="domain" description="Major facilitator superfamily (MFS) profile" evidence="8">
    <location>
        <begin position="70"/>
        <end position="521"/>
    </location>
</feature>
<dbReference type="PANTHER" id="PTHR23504:SF3">
    <property type="entry name" value="MAJOR FACILITATOR SUPERFAMILY (MFS) PROFILE DOMAIN-CONTAINING PROTEIN"/>
    <property type="match status" value="1"/>
</dbReference>
<comment type="caution">
    <text evidence="9">The sequence shown here is derived from an EMBL/GenBank/DDBJ whole genome shotgun (WGS) entry which is preliminary data.</text>
</comment>
<keyword evidence="4 7" id="KW-1133">Transmembrane helix</keyword>
<dbReference type="Proteomes" id="UP001301769">
    <property type="component" value="Unassembled WGS sequence"/>
</dbReference>
<feature type="region of interest" description="Disordered" evidence="6">
    <location>
        <begin position="34"/>
        <end position="63"/>
    </location>
</feature>
<dbReference type="GO" id="GO:0016020">
    <property type="term" value="C:membrane"/>
    <property type="evidence" value="ECO:0007669"/>
    <property type="project" value="UniProtKB-SubCell"/>
</dbReference>
<dbReference type="Gene3D" id="1.20.1250.20">
    <property type="entry name" value="MFS general substrate transporter like domains"/>
    <property type="match status" value="1"/>
</dbReference>
<feature type="region of interest" description="Disordered" evidence="6">
    <location>
        <begin position="1"/>
        <end position="20"/>
    </location>
</feature>
<dbReference type="PANTHER" id="PTHR23504">
    <property type="entry name" value="MAJOR FACILITATOR SUPERFAMILY DOMAIN-CONTAINING PROTEIN 10"/>
    <property type="match status" value="1"/>
</dbReference>
<dbReference type="SUPFAM" id="SSF103473">
    <property type="entry name" value="MFS general substrate transporter"/>
    <property type="match status" value="1"/>
</dbReference>
<feature type="transmembrane region" description="Helical" evidence="7">
    <location>
        <begin position="497"/>
        <end position="517"/>
    </location>
</feature>
<dbReference type="PRINTS" id="PR01035">
    <property type="entry name" value="TCRTETA"/>
</dbReference>
<feature type="compositionally biased region" description="Polar residues" evidence="6">
    <location>
        <begin position="39"/>
        <end position="50"/>
    </location>
</feature>
<evidence type="ECO:0000259" key="8">
    <source>
        <dbReference type="PROSITE" id="PS50850"/>
    </source>
</evidence>
<feature type="transmembrane region" description="Helical" evidence="7">
    <location>
        <begin position="358"/>
        <end position="378"/>
    </location>
</feature>
<protein>
    <submittedName>
        <fullName evidence="9">Protein zinc induced facilitator-LIKE 1</fullName>
    </submittedName>
</protein>
<evidence type="ECO:0000313" key="9">
    <source>
        <dbReference type="EMBL" id="KAK4217003.1"/>
    </source>
</evidence>
<dbReference type="InterPro" id="IPR036259">
    <property type="entry name" value="MFS_trans_sf"/>
</dbReference>
<dbReference type="InterPro" id="IPR020846">
    <property type="entry name" value="MFS_dom"/>
</dbReference>
<evidence type="ECO:0000256" key="1">
    <source>
        <dbReference type="ARBA" id="ARBA00004141"/>
    </source>
</evidence>